<dbReference type="EMBL" id="JBEYBF010000031">
    <property type="protein sequence ID" value="MEU1956008.1"/>
    <property type="molecule type" value="Genomic_DNA"/>
</dbReference>
<proteinExistence type="predicted"/>
<dbReference type="RefSeq" id="WP_356959391.1">
    <property type="nucleotide sequence ID" value="NZ_JBEYBD010000028.1"/>
</dbReference>
<dbReference type="Gene3D" id="3.40.50.2300">
    <property type="match status" value="1"/>
</dbReference>
<sequence length="175" mass="18672">MVTECAKLGWTPTQVNQAGEYSAGMLGDPNFEGFNISGPMNNFFDEKIPGVEEYLEALEKADPSIREAPEFGYQNVYPWLGGQLFKAAAEAADLDAGATAAQVMAGLYALEDETLDGLVPPLNFVQGDKKASLTPCYFAQEIKGGELTTVGDGEPICLPEEEQKAVCPAVLGQSN</sequence>
<evidence type="ECO:0000313" key="1">
    <source>
        <dbReference type="EMBL" id="MEU1956008.1"/>
    </source>
</evidence>
<protein>
    <recommendedName>
        <fullName evidence="3">Leucine-binding protein domain-containing protein</fullName>
    </recommendedName>
</protein>
<name>A0ABV2WYQ4_9NOCA</name>
<comment type="caution">
    <text evidence="1">The sequence shown here is derived from an EMBL/GenBank/DDBJ whole genome shotgun (WGS) entry which is preliminary data.</text>
</comment>
<organism evidence="1 2">
    <name type="scientific">Nocardia rhamnosiphila</name>
    <dbReference type="NCBI Taxonomy" id="426716"/>
    <lineage>
        <taxon>Bacteria</taxon>
        <taxon>Bacillati</taxon>
        <taxon>Actinomycetota</taxon>
        <taxon>Actinomycetes</taxon>
        <taxon>Mycobacteriales</taxon>
        <taxon>Nocardiaceae</taxon>
        <taxon>Nocardia</taxon>
    </lineage>
</organism>
<evidence type="ECO:0000313" key="2">
    <source>
        <dbReference type="Proteomes" id="UP001550628"/>
    </source>
</evidence>
<dbReference type="Proteomes" id="UP001550628">
    <property type="component" value="Unassembled WGS sequence"/>
</dbReference>
<keyword evidence="2" id="KW-1185">Reference proteome</keyword>
<evidence type="ECO:0008006" key="3">
    <source>
        <dbReference type="Google" id="ProtNLM"/>
    </source>
</evidence>
<gene>
    <name evidence="1" type="ORF">ABZ510_29660</name>
</gene>
<accession>A0ABV2WYQ4</accession>
<reference evidence="1 2" key="1">
    <citation type="submission" date="2024-06" db="EMBL/GenBank/DDBJ databases">
        <title>The Natural Products Discovery Center: Release of the First 8490 Sequenced Strains for Exploring Actinobacteria Biosynthetic Diversity.</title>
        <authorList>
            <person name="Kalkreuter E."/>
            <person name="Kautsar S.A."/>
            <person name="Yang D."/>
            <person name="Bader C.D."/>
            <person name="Teijaro C.N."/>
            <person name="Fluegel L."/>
            <person name="Davis C.M."/>
            <person name="Simpson J.R."/>
            <person name="Lauterbach L."/>
            <person name="Steele A.D."/>
            <person name="Gui C."/>
            <person name="Meng S."/>
            <person name="Li G."/>
            <person name="Viehrig K."/>
            <person name="Ye F."/>
            <person name="Su P."/>
            <person name="Kiefer A.F."/>
            <person name="Nichols A."/>
            <person name="Cepeda A.J."/>
            <person name="Yan W."/>
            <person name="Fan B."/>
            <person name="Jiang Y."/>
            <person name="Adhikari A."/>
            <person name="Zheng C.-J."/>
            <person name="Schuster L."/>
            <person name="Cowan T.M."/>
            <person name="Smanski M.J."/>
            <person name="Chevrette M.G."/>
            <person name="De Carvalho L.P.S."/>
            <person name="Shen B."/>
        </authorList>
    </citation>
    <scope>NUCLEOTIDE SEQUENCE [LARGE SCALE GENOMIC DNA]</scope>
    <source>
        <strain evidence="1 2">NPDC019708</strain>
    </source>
</reference>